<name>A0AAV0KP53_9ROSI</name>
<proteinExistence type="predicted"/>
<keyword evidence="2" id="KW-1185">Reference proteome</keyword>
<sequence>MDGRLMVMMMMVEKVGWGSSSGNREMDEPIMVVYGRVEKWYHSMEGGVYLSLHRHFSTAASTVCFFIMPTHTCFVKETADEIV</sequence>
<evidence type="ECO:0000313" key="1">
    <source>
        <dbReference type="EMBL" id="CAI0423876.1"/>
    </source>
</evidence>
<dbReference type="EMBL" id="CAMGYJ010000005">
    <property type="protein sequence ID" value="CAI0423876.1"/>
    <property type="molecule type" value="Genomic_DNA"/>
</dbReference>
<dbReference type="AlphaFoldDB" id="A0AAV0KP53"/>
<evidence type="ECO:0000313" key="2">
    <source>
        <dbReference type="Proteomes" id="UP001154282"/>
    </source>
</evidence>
<accession>A0AAV0KP53</accession>
<comment type="caution">
    <text evidence="1">The sequence shown here is derived from an EMBL/GenBank/DDBJ whole genome shotgun (WGS) entry which is preliminary data.</text>
</comment>
<dbReference type="Proteomes" id="UP001154282">
    <property type="component" value="Unassembled WGS sequence"/>
</dbReference>
<organism evidence="1 2">
    <name type="scientific">Linum tenue</name>
    <dbReference type="NCBI Taxonomy" id="586396"/>
    <lineage>
        <taxon>Eukaryota</taxon>
        <taxon>Viridiplantae</taxon>
        <taxon>Streptophyta</taxon>
        <taxon>Embryophyta</taxon>
        <taxon>Tracheophyta</taxon>
        <taxon>Spermatophyta</taxon>
        <taxon>Magnoliopsida</taxon>
        <taxon>eudicotyledons</taxon>
        <taxon>Gunneridae</taxon>
        <taxon>Pentapetalae</taxon>
        <taxon>rosids</taxon>
        <taxon>fabids</taxon>
        <taxon>Malpighiales</taxon>
        <taxon>Linaceae</taxon>
        <taxon>Linum</taxon>
    </lineage>
</organism>
<reference evidence="1" key="1">
    <citation type="submission" date="2022-08" db="EMBL/GenBank/DDBJ databases">
        <authorList>
            <person name="Gutierrez-Valencia J."/>
        </authorList>
    </citation>
    <scope>NUCLEOTIDE SEQUENCE</scope>
</reference>
<gene>
    <name evidence="1" type="ORF">LITE_LOCUS19687</name>
</gene>
<protein>
    <submittedName>
        <fullName evidence="1">Uncharacterized protein</fullName>
    </submittedName>
</protein>